<evidence type="ECO:0000256" key="3">
    <source>
        <dbReference type="ARBA" id="ARBA00023002"/>
    </source>
</evidence>
<comment type="similarity">
    <text evidence="1">Belongs to the short-chain dehydrogenases/reductases (SDR) family.</text>
</comment>
<dbReference type="InterPro" id="IPR002347">
    <property type="entry name" value="SDR_fam"/>
</dbReference>
<dbReference type="PANTHER" id="PTHR43618">
    <property type="entry name" value="7-ALPHA-HYDROXYSTEROID DEHYDROGENASE"/>
    <property type="match status" value="1"/>
</dbReference>
<dbReference type="PANTHER" id="PTHR43618:SF8">
    <property type="entry name" value="7ALPHA-HYDROXYSTEROID DEHYDROGENASE"/>
    <property type="match status" value="1"/>
</dbReference>
<keyword evidence="3" id="KW-0560">Oxidoreductase</keyword>
<dbReference type="PROSITE" id="PS00061">
    <property type="entry name" value="ADH_SHORT"/>
    <property type="match status" value="1"/>
</dbReference>
<dbReference type="InterPro" id="IPR052178">
    <property type="entry name" value="Sec_Metab_Biosynth_SDR"/>
</dbReference>
<dbReference type="CDD" id="cd05233">
    <property type="entry name" value="SDR_c"/>
    <property type="match status" value="1"/>
</dbReference>
<evidence type="ECO:0000256" key="2">
    <source>
        <dbReference type="ARBA" id="ARBA00022857"/>
    </source>
</evidence>
<name>A0A3D9XSB7_PARVE</name>
<accession>A0A3D9XSB7</accession>
<sequence>MNKVAVVTGGTSGIGERTVERLLGEGWTVWSLGRSKQKLDEQAARLTADGALHTQLCDVADPASIAAAFEAIGAVTDSIDALILSAGANIAGSMEEMTPEQADLLIGVNMTGPWLCTRAALALLRRNASTDDPARVIVLGSIGGMRPKAGAGMYSATKAAAHVLTGIMAVELAPSGITVNSVAPGTTQTPMIEEMQKMASGKSGFGLSGASPLGRIGTTDDVVDVIGFFLSDAAKYVNGALLPVDGGTRAAFVKS</sequence>
<dbReference type="InterPro" id="IPR020904">
    <property type="entry name" value="Sc_DH/Rdtase_CS"/>
</dbReference>
<organism evidence="4 5">
    <name type="scientific">Paracoccus versutus</name>
    <name type="common">Thiobacillus versutus</name>
    <dbReference type="NCBI Taxonomy" id="34007"/>
    <lineage>
        <taxon>Bacteria</taxon>
        <taxon>Pseudomonadati</taxon>
        <taxon>Pseudomonadota</taxon>
        <taxon>Alphaproteobacteria</taxon>
        <taxon>Rhodobacterales</taxon>
        <taxon>Paracoccaceae</taxon>
        <taxon>Paracoccus</taxon>
    </lineage>
</organism>
<comment type="caution">
    <text evidence="4">The sequence shown here is derived from an EMBL/GenBank/DDBJ whole genome shotgun (WGS) entry which is preliminary data.</text>
</comment>
<dbReference type="AlphaFoldDB" id="A0A3D9XSB7"/>
<keyword evidence="2" id="KW-0521">NADP</keyword>
<proteinExistence type="inferred from homology"/>
<evidence type="ECO:0000256" key="1">
    <source>
        <dbReference type="ARBA" id="ARBA00006484"/>
    </source>
</evidence>
<dbReference type="InterPro" id="IPR036291">
    <property type="entry name" value="NAD(P)-bd_dom_sf"/>
</dbReference>
<dbReference type="EMBL" id="QTUJ01000001">
    <property type="protein sequence ID" value="REF73337.1"/>
    <property type="molecule type" value="Genomic_DNA"/>
</dbReference>
<gene>
    <name evidence="4" type="ORF">BDD41_1890</name>
</gene>
<dbReference type="PRINTS" id="PR00081">
    <property type="entry name" value="GDHRDH"/>
</dbReference>
<evidence type="ECO:0000313" key="4">
    <source>
        <dbReference type="EMBL" id="REF73337.1"/>
    </source>
</evidence>
<evidence type="ECO:0000313" key="5">
    <source>
        <dbReference type="Proteomes" id="UP000256941"/>
    </source>
</evidence>
<dbReference type="Gene3D" id="3.40.50.720">
    <property type="entry name" value="NAD(P)-binding Rossmann-like Domain"/>
    <property type="match status" value="1"/>
</dbReference>
<reference evidence="4 5" key="1">
    <citation type="submission" date="2018-08" db="EMBL/GenBank/DDBJ databases">
        <title>Genomic Encyclopedia of Archaeal and Bacterial Type Strains, Phase II (KMG-II): from individual species to whole genera.</title>
        <authorList>
            <person name="Goeker M."/>
        </authorList>
    </citation>
    <scope>NUCLEOTIDE SEQUENCE [LARGE SCALE GENOMIC DNA]</scope>
    <source>
        <strain evidence="4 5">DSM 17099</strain>
    </source>
</reference>
<dbReference type="GO" id="GO:0016491">
    <property type="term" value="F:oxidoreductase activity"/>
    <property type="evidence" value="ECO:0007669"/>
    <property type="project" value="UniProtKB-KW"/>
</dbReference>
<dbReference type="Pfam" id="PF13561">
    <property type="entry name" value="adh_short_C2"/>
    <property type="match status" value="1"/>
</dbReference>
<dbReference type="FunFam" id="3.40.50.720:FF:000084">
    <property type="entry name" value="Short-chain dehydrogenase reductase"/>
    <property type="match status" value="1"/>
</dbReference>
<protein>
    <submittedName>
        <fullName evidence="4">3-oxoacyl-[acyl-carrier protein] reductase</fullName>
    </submittedName>
</protein>
<dbReference type="SUPFAM" id="SSF51735">
    <property type="entry name" value="NAD(P)-binding Rossmann-fold domains"/>
    <property type="match status" value="1"/>
</dbReference>
<dbReference type="Proteomes" id="UP000256941">
    <property type="component" value="Unassembled WGS sequence"/>
</dbReference>